<comment type="similarity">
    <text evidence="1">Belongs to the methyltransferase superfamily. L-isoaspartyl/D-aspartyl protein methyltransferase family.</text>
</comment>
<comment type="caution">
    <text evidence="4">The sequence shown here is derived from an EMBL/GenBank/DDBJ whole genome shotgun (WGS) entry which is preliminary data.</text>
</comment>
<dbReference type="GO" id="GO:0004719">
    <property type="term" value="F:protein-L-isoaspartate (D-aspartate) O-methyltransferase activity"/>
    <property type="evidence" value="ECO:0007669"/>
    <property type="project" value="InterPro"/>
</dbReference>
<reference evidence="4 5" key="1">
    <citation type="submission" date="2018-01" db="EMBL/GenBank/DDBJ databases">
        <title>Saezia sanguinis gen. nov., sp. nov., in the order Burkholderiales isolated from human blood.</title>
        <authorList>
            <person name="Medina-Pascual M.J."/>
            <person name="Valdezate S."/>
            <person name="Monzon S."/>
            <person name="Cuesta I."/>
            <person name="Carrasco G."/>
            <person name="Villalon P."/>
            <person name="Saez-Nieto J.A."/>
        </authorList>
    </citation>
    <scope>NUCLEOTIDE SEQUENCE [LARGE SCALE GENOMIC DNA]</scope>
    <source>
        <strain evidence="4 5">CNM695-12</strain>
    </source>
</reference>
<dbReference type="PANTHER" id="PTHR11579">
    <property type="entry name" value="PROTEIN-L-ISOASPARTATE O-METHYLTRANSFERASE"/>
    <property type="match status" value="1"/>
</dbReference>
<dbReference type="PANTHER" id="PTHR11579:SF18">
    <property type="entry name" value="PROTEIN-L-ISOASPARTATE O-METHYLTRANSFERASE"/>
    <property type="match status" value="1"/>
</dbReference>
<keyword evidence="5" id="KW-1185">Reference proteome</keyword>
<dbReference type="InterPro" id="IPR029063">
    <property type="entry name" value="SAM-dependent_MTases_sf"/>
</dbReference>
<name>A0A433SD35_9BURK</name>
<evidence type="ECO:0000313" key="5">
    <source>
        <dbReference type="Proteomes" id="UP000286947"/>
    </source>
</evidence>
<dbReference type="RefSeq" id="WP_126980134.1">
    <property type="nucleotide sequence ID" value="NZ_PQSP01000004.1"/>
</dbReference>
<dbReference type="SUPFAM" id="SSF53335">
    <property type="entry name" value="S-adenosyl-L-methionine-dependent methyltransferases"/>
    <property type="match status" value="1"/>
</dbReference>
<dbReference type="OrthoDB" id="9810066at2"/>
<proteinExistence type="inferred from homology"/>
<keyword evidence="4" id="KW-0808">Transferase</keyword>
<dbReference type="EMBL" id="PQSP01000004">
    <property type="protein sequence ID" value="RUS66657.1"/>
    <property type="molecule type" value="Genomic_DNA"/>
</dbReference>
<dbReference type="CDD" id="cd02440">
    <property type="entry name" value="AdoMet_MTases"/>
    <property type="match status" value="1"/>
</dbReference>
<organism evidence="4 5">
    <name type="scientific">Saezia sanguinis</name>
    <dbReference type="NCBI Taxonomy" id="1965230"/>
    <lineage>
        <taxon>Bacteria</taxon>
        <taxon>Pseudomonadati</taxon>
        <taxon>Pseudomonadota</taxon>
        <taxon>Betaproteobacteria</taxon>
        <taxon>Burkholderiales</taxon>
        <taxon>Saeziaceae</taxon>
        <taxon>Saezia</taxon>
    </lineage>
</organism>
<dbReference type="Gene3D" id="3.40.50.150">
    <property type="entry name" value="Vaccinia Virus protein VP39"/>
    <property type="match status" value="1"/>
</dbReference>
<dbReference type="Proteomes" id="UP000286947">
    <property type="component" value="Unassembled WGS sequence"/>
</dbReference>
<protein>
    <recommendedName>
        <fullName evidence="2">Protein-L-isoaspartate O-methyltransferase</fullName>
    </recommendedName>
    <alternativeName>
        <fullName evidence="3">Protein L-isoaspartyl methyltransferase</fullName>
    </alternativeName>
</protein>
<dbReference type="GO" id="GO:0032259">
    <property type="term" value="P:methylation"/>
    <property type="evidence" value="ECO:0007669"/>
    <property type="project" value="UniProtKB-KW"/>
</dbReference>
<dbReference type="InterPro" id="IPR000682">
    <property type="entry name" value="PCMT"/>
</dbReference>
<evidence type="ECO:0000256" key="1">
    <source>
        <dbReference type="ARBA" id="ARBA00005369"/>
    </source>
</evidence>
<dbReference type="Pfam" id="PF01135">
    <property type="entry name" value="PCMT"/>
    <property type="match status" value="1"/>
</dbReference>
<evidence type="ECO:0000256" key="2">
    <source>
        <dbReference type="ARBA" id="ARBA00013346"/>
    </source>
</evidence>
<accession>A0A433SD35</accession>
<evidence type="ECO:0000256" key="3">
    <source>
        <dbReference type="ARBA" id="ARBA00030757"/>
    </source>
</evidence>
<sequence length="231" mass="25715">MNVEQARYYMIEQQLRPWLVLDPKLLECIQAVRRELFVPAAYQAMAFADMEIPLRANPTQGEHMLSPKLEGRLLQALSIQPDDRALQIGTGSGYMAAVMAQMGANVLSLELEVELGQMARKSLQKANITEVEVRVTDGSGGAPKEGPYDIILLTGSVAFVPQTFFNQLKPGGRLVAVVGDAPAMTAMLYTRKEESTDTEKPVSMEDIHAQSLFETYIERLRNFDEKPSFTF</sequence>
<dbReference type="GO" id="GO:0005737">
    <property type="term" value="C:cytoplasm"/>
    <property type="evidence" value="ECO:0007669"/>
    <property type="project" value="TreeGrafter"/>
</dbReference>
<evidence type="ECO:0000313" key="4">
    <source>
        <dbReference type="EMBL" id="RUS66657.1"/>
    </source>
</evidence>
<gene>
    <name evidence="4" type="primary">pcm_2</name>
    <name evidence="4" type="ORF">CUZ56_01937</name>
</gene>
<keyword evidence="4" id="KW-0489">Methyltransferase</keyword>
<dbReference type="AlphaFoldDB" id="A0A433SD35"/>